<keyword evidence="2" id="KW-1185">Reference proteome</keyword>
<sequence>MRSASAEDLFRPLPIALTGDVAPGSRSSASPNRKRDIVLLCVHQGRDAMRPIGTSPGLERIPLRLLRGVLTGTESHMYDGAVSSNHSQCARKTSFLVAITSARKVCELHALMAEPLVYSFSRTMWPNSHIQIFIKSGFAVSC</sequence>
<reference evidence="2" key="1">
    <citation type="journal article" date="2013" name="Nat. Genet.">
        <title>The draft genomes of soft-shell turtle and green sea turtle yield insights into the development and evolution of the turtle-specific body plan.</title>
        <authorList>
            <person name="Wang Z."/>
            <person name="Pascual-Anaya J."/>
            <person name="Zadissa A."/>
            <person name="Li W."/>
            <person name="Niimura Y."/>
            <person name="Huang Z."/>
            <person name="Li C."/>
            <person name="White S."/>
            <person name="Xiong Z."/>
            <person name="Fang D."/>
            <person name="Wang B."/>
            <person name="Ming Y."/>
            <person name="Chen Y."/>
            <person name="Zheng Y."/>
            <person name="Kuraku S."/>
            <person name="Pignatelli M."/>
            <person name="Herrero J."/>
            <person name="Beal K."/>
            <person name="Nozawa M."/>
            <person name="Li Q."/>
            <person name="Wang J."/>
            <person name="Zhang H."/>
            <person name="Yu L."/>
            <person name="Shigenobu S."/>
            <person name="Wang J."/>
            <person name="Liu J."/>
            <person name="Flicek P."/>
            <person name="Searle S."/>
            <person name="Wang J."/>
            <person name="Kuratani S."/>
            <person name="Yin Y."/>
            <person name="Aken B."/>
            <person name="Zhang G."/>
            <person name="Irie N."/>
        </authorList>
    </citation>
    <scope>NUCLEOTIDE SEQUENCE [LARGE SCALE GENOMIC DNA]</scope>
</reference>
<dbReference type="Proteomes" id="UP000031443">
    <property type="component" value="Unassembled WGS sequence"/>
</dbReference>
<protein>
    <submittedName>
        <fullName evidence="1">Uncharacterized protein</fullName>
    </submittedName>
</protein>
<accession>M7BJK8</accession>
<dbReference type="EMBL" id="KB541463">
    <property type="protein sequence ID" value="EMP32223.1"/>
    <property type="molecule type" value="Genomic_DNA"/>
</dbReference>
<gene>
    <name evidence="1" type="ORF">UY3_10632</name>
</gene>
<organism evidence="1 2">
    <name type="scientific">Chelonia mydas</name>
    <name type="common">Green sea-turtle</name>
    <name type="synonym">Chelonia agassizi</name>
    <dbReference type="NCBI Taxonomy" id="8469"/>
    <lineage>
        <taxon>Eukaryota</taxon>
        <taxon>Metazoa</taxon>
        <taxon>Chordata</taxon>
        <taxon>Craniata</taxon>
        <taxon>Vertebrata</taxon>
        <taxon>Euteleostomi</taxon>
        <taxon>Archelosauria</taxon>
        <taxon>Testudinata</taxon>
        <taxon>Testudines</taxon>
        <taxon>Cryptodira</taxon>
        <taxon>Durocryptodira</taxon>
        <taxon>Americhelydia</taxon>
        <taxon>Chelonioidea</taxon>
        <taxon>Cheloniidae</taxon>
        <taxon>Chelonia</taxon>
    </lineage>
</organism>
<evidence type="ECO:0000313" key="2">
    <source>
        <dbReference type="Proteomes" id="UP000031443"/>
    </source>
</evidence>
<dbReference type="AlphaFoldDB" id="M7BJK8"/>
<proteinExistence type="predicted"/>
<name>M7BJK8_CHEMY</name>
<evidence type="ECO:0000313" key="1">
    <source>
        <dbReference type="EMBL" id="EMP32223.1"/>
    </source>
</evidence>